<keyword evidence="8" id="KW-0804">Transcription</keyword>
<evidence type="ECO:0000259" key="12">
    <source>
        <dbReference type="PROSITE" id="PS50157"/>
    </source>
</evidence>
<feature type="region of interest" description="Disordered" evidence="11">
    <location>
        <begin position="122"/>
        <end position="159"/>
    </location>
</feature>
<feature type="region of interest" description="Disordered" evidence="11">
    <location>
        <begin position="210"/>
        <end position="230"/>
    </location>
</feature>
<dbReference type="Gene3D" id="3.30.160.60">
    <property type="entry name" value="Classic Zinc Finger"/>
    <property type="match status" value="2"/>
</dbReference>
<evidence type="ECO:0000256" key="1">
    <source>
        <dbReference type="ARBA" id="ARBA00004123"/>
    </source>
</evidence>
<dbReference type="InterPro" id="IPR036236">
    <property type="entry name" value="Znf_C2H2_sf"/>
</dbReference>
<comment type="subcellular location">
    <subcellularLocation>
        <location evidence="1">Nucleus</location>
    </subcellularLocation>
</comment>
<feature type="compositionally biased region" description="Low complexity" evidence="11">
    <location>
        <begin position="365"/>
        <end position="384"/>
    </location>
</feature>
<dbReference type="SMART" id="SM00355">
    <property type="entry name" value="ZnF_C2H2"/>
    <property type="match status" value="2"/>
</dbReference>
<proteinExistence type="predicted"/>
<feature type="compositionally biased region" description="Polar residues" evidence="11">
    <location>
        <begin position="385"/>
        <end position="399"/>
    </location>
</feature>
<keyword evidence="4 10" id="KW-0863">Zinc-finger</keyword>
<keyword evidence="7" id="KW-0238">DNA-binding</keyword>
<dbReference type="InterPro" id="IPR050717">
    <property type="entry name" value="C2H2-ZF_Transcription_Reg"/>
</dbReference>
<feature type="region of interest" description="Disordered" evidence="11">
    <location>
        <begin position="460"/>
        <end position="558"/>
    </location>
</feature>
<evidence type="ECO:0000256" key="3">
    <source>
        <dbReference type="ARBA" id="ARBA00022737"/>
    </source>
</evidence>
<evidence type="ECO:0000256" key="8">
    <source>
        <dbReference type="ARBA" id="ARBA00023163"/>
    </source>
</evidence>
<dbReference type="FunFam" id="3.30.160.60:FF:001499">
    <property type="entry name" value="Zinc finger protein"/>
    <property type="match status" value="1"/>
</dbReference>
<dbReference type="GO" id="GO:0048619">
    <property type="term" value="P:embryonic hindgut morphogenesis"/>
    <property type="evidence" value="ECO:0007669"/>
    <property type="project" value="TreeGrafter"/>
</dbReference>
<dbReference type="GO" id="GO:0000981">
    <property type="term" value="F:DNA-binding transcription factor activity, RNA polymerase II-specific"/>
    <property type="evidence" value="ECO:0007669"/>
    <property type="project" value="TreeGrafter"/>
</dbReference>
<protein>
    <submittedName>
        <fullName evidence="13">Ichor</fullName>
    </submittedName>
</protein>
<evidence type="ECO:0000313" key="13">
    <source>
        <dbReference type="EMBL" id="BFF90100.1"/>
    </source>
</evidence>
<feature type="domain" description="C2H2-type" evidence="12">
    <location>
        <begin position="571"/>
        <end position="598"/>
    </location>
</feature>
<dbReference type="PROSITE" id="PS50157">
    <property type="entry name" value="ZINC_FINGER_C2H2_2"/>
    <property type="match status" value="2"/>
</dbReference>
<feature type="region of interest" description="Disordered" evidence="11">
    <location>
        <begin position="353"/>
        <end position="399"/>
    </location>
</feature>
<feature type="compositionally biased region" description="Polar residues" evidence="11">
    <location>
        <begin position="460"/>
        <end position="469"/>
    </location>
</feature>
<feature type="compositionally biased region" description="Low complexity" evidence="11">
    <location>
        <begin position="515"/>
        <end position="531"/>
    </location>
</feature>
<feature type="compositionally biased region" description="Polar residues" evidence="11">
    <location>
        <begin position="122"/>
        <end position="136"/>
    </location>
</feature>
<keyword evidence="3" id="KW-0677">Repeat</keyword>
<sequence length="627" mass="65868">MKFCSMNGPSESEVESLLMSPCWGPPQNSGQDQYLLDGHKLLLEHDLDSLPSDADQKNSMDVLDNLLLNGSSLNALSDLKPLPPFTGYTGHLSINGISGHHYHAIAQRLPDESNNNYIQSAYQANPNANPTSTTAQSGPNGGGGSGGGSSNSSNEHNIVSSSTCLPESVLSGDPCADACLADVKLFADSQLDSKLYSVADSCVMSGPGGGGPGGAGSGSGGGGQGNGPSIATLTPIDQVADSLHGSGVRIYKDLTEYVDMNSIDDIAAIIGSAIADTTVPNQLDKDDGNDTRDSWMDLDAWIDGNCIQQEGKVLVSQQDSLGDFMLPHSPLPMHASSSTLQSLLSHGYMPLLQNRLQHGPPGSGNNNNNNNNHSHNNNNNNSSSATTTGTSKGEAPTSTSYCNELSAATSSSCSPPGSVVSTTADNSLMINPRYLSNQSQSNPNGSNPHQQQAAYQLSASGMGSLNGPNSMKDGGLCSPDMLGNYPHTTTATTTGSELHGRTGTPKAKRSRAQKKSSQQHQQQQQQQHQQQGDISGNGPSTPQMSAISPSSVGSFSASDLSGLLGKEKPVHRCSICNRGFLNKSNIKVHLRTHTGEKPFRCDVCAKAFRQKAHLLKHQQIHKRIGRD</sequence>
<feature type="compositionally biased region" description="Polar residues" evidence="11">
    <location>
        <begin position="486"/>
        <end position="496"/>
    </location>
</feature>
<keyword evidence="5" id="KW-0862">Zinc</keyword>
<feature type="compositionally biased region" description="Gly residues" evidence="11">
    <location>
        <begin position="210"/>
        <end position="226"/>
    </location>
</feature>
<evidence type="ECO:0000256" key="4">
    <source>
        <dbReference type="ARBA" id="ARBA00022771"/>
    </source>
</evidence>
<organism evidence="13 14">
    <name type="scientific">Drosophila madeirensis</name>
    <name type="common">Fruit fly</name>
    <dbReference type="NCBI Taxonomy" id="30013"/>
    <lineage>
        <taxon>Eukaryota</taxon>
        <taxon>Metazoa</taxon>
        <taxon>Ecdysozoa</taxon>
        <taxon>Arthropoda</taxon>
        <taxon>Hexapoda</taxon>
        <taxon>Insecta</taxon>
        <taxon>Pterygota</taxon>
        <taxon>Neoptera</taxon>
        <taxon>Endopterygota</taxon>
        <taxon>Diptera</taxon>
        <taxon>Brachycera</taxon>
        <taxon>Muscomorpha</taxon>
        <taxon>Ephydroidea</taxon>
        <taxon>Drosophilidae</taxon>
        <taxon>Drosophila</taxon>
        <taxon>Sophophora</taxon>
    </lineage>
</organism>
<feature type="compositionally biased region" description="Polar residues" evidence="11">
    <location>
        <begin position="532"/>
        <end position="558"/>
    </location>
</feature>
<feature type="compositionally biased region" description="Gly residues" evidence="11">
    <location>
        <begin position="139"/>
        <end position="149"/>
    </location>
</feature>
<dbReference type="InterPro" id="IPR013087">
    <property type="entry name" value="Znf_C2H2_type"/>
</dbReference>
<dbReference type="Proteomes" id="UP001500889">
    <property type="component" value="Chromosome O"/>
</dbReference>
<dbReference type="GO" id="GO:0008270">
    <property type="term" value="F:zinc ion binding"/>
    <property type="evidence" value="ECO:0007669"/>
    <property type="project" value="UniProtKB-KW"/>
</dbReference>
<dbReference type="GO" id="GO:0009880">
    <property type="term" value="P:embryonic pattern specification"/>
    <property type="evidence" value="ECO:0007669"/>
    <property type="project" value="TreeGrafter"/>
</dbReference>
<evidence type="ECO:0000313" key="14">
    <source>
        <dbReference type="Proteomes" id="UP001500889"/>
    </source>
</evidence>
<keyword evidence="14" id="KW-1185">Reference proteome</keyword>
<feature type="region of interest" description="Disordered" evidence="11">
    <location>
        <begin position="434"/>
        <end position="453"/>
    </location>
</feature>
<dbReference type="Pfam" id="PF00096">
    <property type="entry name" value="zf-C2H2"/>
    <property type="match status" value="1"/>
</dbReference>
<keyword evidence="6" id="KW-0805">Transcription regulation</keyword>
<dbReference type="SUPFAM" id="SSF57667">
    <property type="entry name" value="beta-beta-alpha zinc fingers"/>
    <property type="match status" value="1"/>
</dbReference>
<dbReference type="GO" id="GO:0005634">
    <property type="term" value="C:nucleus"/>
    <property type="evidence" value="ECO:0007669"/>
    <property type="project" value="UniProtKB-SubCell"/>
</dbReference>
<gene>
    <name evidence="13" type="ORF">DMAD_08690</name>
</gene>
<dbReference type="PANTHER" id="PTHR14196:SF10">
    <property type="entry name" value="C2H2-TYPE DOMAIN-CONTAINING PROTEIN"/>
    <property type="match status" value="1"/>
</dbReference>
<keyword evidence="9" id="KW-0539">Nucleus</keyword>
<evidence type="ECO:0000256" key="6">
    <source>
        <dbReference type="ARBA" id="ARBA00023015"/>
    </source>
</evidence>
<evidence type="ECO:0000256" key="10">
    <source>
        <dbReference type="PROSITE-ProRule" id="PRU00042"/>
    </source>
</evidence>
<feature type="compositionally biased region" description="Low complexity" evidence="11">
    <location>
        <begin position="436"/>
        <end position="452"/>
    </location>
</feature>
<dbReference type="AlphaFoldDB" id="A0AAU9EU91"/>
<feature type="domain" description="C2H2-type" evidence="12">
    <location>
        <begin position="599"/>
        <end position="621"/>
    </location>
</feature>
<accession>A0AAU9EU91</accession>
<dbReference type="EMBL" id="AP029263">
    <property type="protein sequence ID" value="BFF90100.1"/>
    <property type="molecule type" value="Genomic_DNA"/>
</dbReference>
<evidence type="ECO:0000256" key="11">
    <source>
        <dbReference type="SAM" id="MobiDB-lite"/>
    </source>
</evidence>
<keyword evidence="2" id="KW-0479">Metal-binding</keyword>
<name>A0AAU9EU91_DROMD</name>
<reference evidence="13 14" key="1">
    <citation type="submission" date="2024-02" db="EMBL/GenBank/DDBJ databases">
        <title>A chromosome-level genome assembly of Drosophila madeirensis, a fruit fly species endemic to Madeira island.</title>
        <authorList>
            <person name="Tomihara K."/>
            <person name="Llopart A."/>
            <person name="Yamamoto D."/>
        </authorList>
    </citation>
    <scope>NUCLEOTIDE SEQUENCE [LARGE SCALE GENOMIC DNA]</scope>
    <source>
        <strain evidence="13 14">RF1</strain>
    </source>
</reference>
<dbReference type="PANTHER" id="PTHR14196">
    <property type="entry name" value="ODD-SKIPPED - RELATED"/>
    <property type="match status" value="1"/>
</dbReference>
<evidence type="ECO:0000256" key="7">
    <source>
        <dbReference type="ARBA" id="ARBA00023125"/>
    </source>
</evidence>
<evidence type="ECO:0000256" key="5">
    <source>
        <dbReference type="ARBA" id="ARBA00022833"/>
    </source>
</evidence>
<dbReference type="PROSITE" id="PS00028">
    <property type="entry name" value="ZINC_FINGER_C2H2_1"/>
    <property type="match status" value="2"/>
</dbReference>
<evidence type="ECO:0000256" key="9">
    <source>
        <dbReference type="ARBA" id="ARBA00023242"/>
    </source>
</evidence>
<dbReference type="GO" id="GO:0000977">
    <property type="term" value="F:RNA polymerase II transcription regulatory region sequence-specific DNA binding"/>
    <property type="evidence" value="ECO:0007669"/>
    <property type="project" value="TreeGrafter"/>
</dbReference>
<dbReference type="FunFam" id="3.30.160.60:FF:001385">
    <property type="entry name" value="zinc finger protein 774"/>
    <property type="match status" value="1"/>
</dbReference>
<evidence type="ECO:0000256" key="2">
    <source>
        <dbReference type="ARBA" id="ARBA00022723"/>
    </source>
</evidence>